<evidence type="ECO:0000256" key="1">
    <source>
        <dbReference type="SAM" id="MobiDB-lite"/>
    </source>
</evidence>
<keyword evidence="4" id="KW-1185">Reference proteome</keyword>
<accession>A0ABU3PS11</accession>
<protein>
    <submittedName>
        <fullName evidence="3">DUF4132 domain-containing protein</fullName>
    </submittedName>
</protein>
<dbReference type="Pfam" id="PF13569">
    <property type="entry name" value="DUF4132"/>
    <property type="match status" value="1"/>
</dbReference>
<evidence type="ECO:0000313" key="3">
    <source>
        <dbReference type="EMBL" id="MDT9591989.1"/>
    </source>
</evidence>
<dbReference type="InterPro" id="IPR025406">
    <property type="entry name" value="DUF4132"/>
</dbReference>
<name>A0ABU3PS11_9ACTN</name>
<dbReference type="RefSeq" id="WP_315731133.1">
    <property type="nucleotide sequence ID" value="NZ_JAVYII010000001.1"/>
</dbReference>
<proteinExistence type="predicted"/>
<feature type="region of interest" description="Disordered" evidence="1">
    <location>
        <begin position="27"/>
        <end position="62"/>
    </location>
</feature>
<dbReference type="Proteomes" id="UP001268542">
    <property type="component" value="Unassembled WGS sequence"/>
</dbReference>
<sequence>MSVGSGGDLGIVRNRVEEAVLAEGRPLDDLTVPPPADPRKVAKAGRSWVRKPAGPTPFDGVPDPTTAAWFATQAIESEPLDGDGEPLPWAAFADPEVRATWSSGTRRIDPKEQLLRADAAAVTAASGDPAQVALTVPHRSFGWGLLPAPLDAGARLALRGAGDLLDLDAALTGELRARDVLGLRAYGLPGVTPEARERMLAVVADPTADPARRLLLSALVASPEDHHGLVVELGPAPYTWVNPTTRGDQVLLGDPHLLVAVAAALPDPDARRTLWFAVDDRLRQGGSELTTSFTRPDLALVVFGEPVLAGLVARKWIAGYVVKRATAVLQRLSGPASVPWALQLAVDSSKVTGAVRAWLVEHRAVVGAFDGSLNAARTEQLVAAVPDLVEAGQTEFAHPAAAAAARLVVTQSAEQADAGAFGADALPQWWAAALAAEEAYSDGQSVKLPRRLPDWVTATPLVLGGRPLGAGDAEAVLTAAARTVPDGPRRPLVAAVVAHMSAAERDTAGTHLLRGWITAGERTQDKPFARAGAVLGADGWVDEVMQRVREWNEGRYNRAKFGLELVTLNASSAAAAALASAESWKKGGMDWVAAVQLGALADLLGLSVEDLGTRLLATGDLDARSTRVLDYGSRSFRASLRPGGTVVLHLLDADGRPSGKPRASLPAANGSDDPLAVAAAKKALKALRATVTEVGRTQAARFEGAMVDEKPWTGADHATYLAPHPIVNPLFRALVWRAVPPDGSTVLVRMDEGGEYVGVDEETHVLPADASVTLVHPARLTAEERDAWRAHLADHELVAPFPQLDRLEVVGPRADDGSPALPVGTIHPGTLHGTLSGQGWGMAYADGGELATAYDRAFLAAGVVATLHVTGVVLYNPAVSGDQRVLRLRVARGNTVVPWADLDPIVAAEIDRAVAALHTKVVADA</sequence>
<reference evidence="3 4" key="1">
    <citation type="submission" date="2023-08" db="EMBL/GenBank/DDBJ databases">
        <title>Nocardioides seae sp. nov., a bacterium isolated from a soil.</title>
        <authorList>
            <person name="Wang X."/>
        </authorList>
    </citation>
    <scope>NUCLEOTIDE SEQUENCE [LARGE SCALE GENOMIC DNA]</scope>
    <source>
        <strain evidence="3 4">YZH12</strain>
    </source>
</reference>
<evidence type="ECO:0000313" key="4">
    <source>
        <dbReference type="Proteomes" id="UP001268542"/>
    </source>
</evidence>
<gene>
    <name evidence="3" type="ORF">RDV89_02855</name>
</gene>
<feature type="domain" description="DUF4132" evidence="2">
    <location>
        <begin position="659"/>
        <end position="806"/>
    </location>
</feature>
<comment type="caution">
    <text evidence="3">The sequence shown here is derived from an EMBL/GenBank/DDBJ whole genome shotgun (WGS) entry which is preliminary data.</text>
</comment>
<dbReference type="EMBL" id="JAVYII010000001">
    <property type="protein sequence ID" value="MDT9591989.1"/>
    <property type="molecule type" value="Genomic_DNA"/>
</dbReference>
<organism evidence="3 4">
    <name type="scientific">Nocardioides imazamoxiresistens</name>
    <dbReference type="NCBI Taxonomy" id="3231893"/>
    <lineage>
        <taxon>Bacteria</taxon>
        <taxon>Bacillati</taxon>
        <taxon>Actinomycetota</taxon>
        <taxon>Actinomycetes</taxon>
        <taxon>Propionibacteriales</taxon>
        <taxon>Nocardioidaceae</taxon>
        <taxon>Nocardioides</taxon>
    </lineage>
</organism>
<evidence type="ECO:0000259" key="2">
    <source>
        <dbReference type="Pfam" id="PF13569"/>
    </source>
</evidence>